<feature type="binding site" evidence="2">
    <location>
        <position position="296"/>
    </location>
    <ligand>
        <name>Zn(2+)</name>
        <dbReference type="ChEBI" id="CHEBI:29105"/>
        <note>catalytic</note>
    </ligand>
</feature>
<keyword evidence="1" id="KW-0378">Hydrolase</keyword>
<dbReference type="GO" id="GO:0004181">
    <property type="term" value="F:metallocarboxypeptidase activity"/>
    <property type="evidence" value="ECO:0007669"/>
    <property type="project" value="UniProtKB-UniRule"/>
</dbReference>
<evidence type="ECO:0000256" key="1">
    <source>
        <dbReference type="PIRNR" id="PIRNR006615"/>
    </source>
</evidence>
<comment type="cofactor">
    <cofactor evidence="2">
        <name>Zn(2+)</name>
        <dbReference type="ChEBI" id="CHEBI:29105"/>
    </cofactor>
    <text evidence="2">Binds 1 zinc ion per subunit.</text>
</comment>
<dbReference type="STRING" id="354355.SAMN05660816_01430"/>
<dbReference type="PIRSF" id="PIRSF006615">
    <property type="entry name" value="Zn_crbxpep_Taq"/>
    <property type="match status" value="1"/>
</dbReference>
<sequence length="502" mass="57805">MTNTATRSLYEDYIKEMQTIADLRYASAVLQWDQETYLPPKGAPIRGQQIATLSEIAHKHFTDEKLGALLQELLAGDKLSADEKRNVELTWQDYSKQKKFPSSFVRTLAEAVNKSFHSWMEARKANDFSFFANDLARLIELKKQEADMLGYEHHPYNALLDDHDKGATVQLLDGVFSAIQQPLKELLGKIASQPVADDSFLRQHYNKDKQWQFGLQVVKELGYDMEAGRQDISEHPFTTNFNSKDVRITTRIDENDLSNMVWSCIHEAGHALYEQGLPLTEYGLPLGEPASYTIHESQSRLWENHVGRSRAFCERWLPVLQTYFPEQLGRVSLEQFYKGINKVEPSLIRTEADELTYHFHIMIRYELEKLLIGGAMNVKDIPGYWNEQYLTLMGVKVPGDKQGCLQDVHWSHGSFGYFPTYSLGSYYAAQFYSYANQSITDLNGLIKQGNTTPLLQWLRNAVHQKGRRFTSEELCKDICGETLNIEYFTGYLLGKYKDIYNF</sequence>
<feature type="binding site" evidence="2">
    <location>
        <position position="266"/>
    </location>
    <ligand>
        <name>Zn(2+)</name>
        <dbReference type="ChEBI" id="CHEBI:29105"/>
        <note>catalytic</note>
    </ligand>
</feature>
<keyword evidence="1 2" id="KW-0479">Metal-binding</keyword>
<dbReference type="AlphaFoldDB" id="A0A1V9EMH4"/>
<comment type="function">
    <text evidence="1">Broad specificity carboxypetidase that releases amino acids sequentially from the C-terminus, including neutral, aromatic, polar and basic residues.</text>
</comment>
<evidence type="ECO:0000256" key="2">
    <source>
        <dbReference type="PIRSR" id="PIRSR006615-1"/>
    </source>
</evidence>
<dbReference type="OrthoDB" id="9772308at2"/>
<dbReference type="InterPro" id="IPR001333">
    <property type="entry name" value="Peptidase_M32_Taq"/>
</dbReference>
<keyword evidence="2" id="KW-0862">Zinc</keyword>
<feature type="binding site" evidence="2">
    <location>
        <position position="270"/>
    </location>
    <ligand>
        <name>Zn(2+)</name>
        <dbReference type="ChEBI" id="CHEBI:29105"/>
        <note>catalytic</note>
    </ligand>
</feature>
<keyword evidence="1" id="KW-0645">Protease</keyword>
<keyword evidence="1 4" id="KW-0121">Carboxypeptidase</keyword>
<dbReference type="EMBL" id="LVXG01000023">
    <property type="protein sequence ID" value="OQP47252.1"/>
    <property type="molecule type" value="Genomic_DNA"/>
</dbReference>
<name>A0A1V9EMH4_9BACT</name>
<comment type="catalytic activity">
    <reaction evidence="1">
        <text>Release of a C-terminal amino acid with broad specificity, except for -Pro.</text>
        <dbReference type="EC" id="3.4.17.19"/>
    </reaction>
</comment>
<comment type="caution">
    <text evidence="4">The sequence shown here is derived from an EMBL/GenBank/DDBJ whole genome shotgun (WGS) entry which is preliminary data.</text>
</comment>
<comment type="similarity">
    <text evidence="1">Belongs to the peptidase M32 family.</text>
</comment>
<evidence type="ECO:0000256" key="3">
    <source>
        <dbReference type="PIRSR" id="PIRSR006615-2"/>
    </source>
</evidence>
<accession>A0A1V9EMH4</accession>
<feature type="active site" description="Proton donor/acceptor" evidence="3">
    <location>
        <position position="267"/>
    </location>
</feature>
<dbReference type="PANTHER" id="PTHR34217:SF1">
    <property type="entry name" value="CARBOXYPEPTIDASE 1"/>
    <property type="match status" value="1"/>
</dbReference>
<protein>
    <recommendedName>
        <fullName evidence="1">Metal-dependent carboxypeptidase</fullName>
        <ecNumber evidence="1">3.4.17.19</ecNumber>
    </recommendedName>
</protein>
<dbReference type="PROSITE" id="PS52034">
    <property type="entry name" value="PEPTIDASE_M32"/>
    <property type="match status" value="1"/>
</dbReference>
<dbReference type="Proteomes" id="UP000192610">
    <property type="component" value="Unassembled WGS sequence"/>
</dbReference>
<keyword evidence="5" id="KW-1185">Reference proteome</keyword>
<proteinExistence type="inferred from homology"/>
<evidence type="ECO:0000313" key="5">
    <source>
        <dbReference type="Proteomes" id="UP000192610"/>
    </source>
</evidence>
<dbReference type="EC" id="3.4.17.19" evidence="1"/>
<dbReference type="GO" id="GO:0006508">
    <property type="term" value="P:proteolysis"/>
    <property type="evidence" value="ECO:0007669"/>
    <property type="project" value="UniProtKB-UniRule"/>
</dbReference>
<reference evidence="5" key="1">
    <citation type="submission" date="2016-04" db="EMBL/GenBank/DDBJ databases">
        <authorList>
            <person name="Chen L."/>
            <person name="Zhuang W."/>
            <person name="Wang G."/>
        </authorList>
    </citation>
    <scope>NUCLEOTIDE SEQUENCE [LARGE SCALE GENOMIC DNA]</scope>
    <source>
        <strain evidence="5">17621</strain>
    </source>
</reference>
<gene>
    <name evidence="4" type="ORF">A4H97_07030</name>
</gene>
<dbReference type="CDD" id="cd06460">
    <property type="entry name" value="M32_Taq"/>
    <property type="match status" value="1"/>
</dbReference>
<evidence type="ECO:0000313" key="4">
    <source>
        <dbReference type="EMBL" id="OQP47252.1"/>
    </source>
</evidence>
<dbReference type="PRINTS" id="PR00998">
    <property type="entry name" value="CRBOXYPTASET"/>
</dbReference>
<organism evidence="4 5">
    <name type="scientific">Niastella yeongjuensis</name>
    <dbReference type="NCBI Taxonomy" id="354355"/>
    <lineage>
        <taxon>Bacteria</taxon>
        <taxon>Pseudomonadati</taxon>
        <taxon>Bacteroidota</taxon>
        <taxon>Chitinophagia</taxon>
        <taxon>Chitinophagales</taxon>
        <taxon>Chitinophagaceae</taxon>
        <taxon>Niastella</taxon>
    </lineage>
</organism>
<keyword evidence="1" id="KW-0482">Metalloprotease</keyword>
<dbReference type="Gene3D" id="1.10.1370.30">
    <property type="match status" value="1"/>
</dbReference>
<dbReference type="GO" id="GO:0046872">
    <property type="term" value="F:metal ion binding"/>
    <property type="evidence" value="ECO:0007669"/>
    <property type="project" value="UniProtKB-KW"/>
</dbReference>
<dbReference type="Pfam" id="PF02074">
    <property type="entry name" value="Peptidase_M32"/>
    <property type="match status" value="1"/>
</dbReference>
<dbReference type="SUPFAM" id="SSF55486">
    <property type="entry name" value="Metalloproteases ('zincins'), catalytic domain"/>
    <property type="match status" value="1"/>
</dbReference>
<dbReference type="PANTHER" id="PTHR34217">
    <property type="entry name" value="METAL-DEPENDENT CARBOXYPEPTIDASE"/>
    <property type="match status" value="1"/>
</dbReference>
<dbReference type="RefSeq" id="WP_081201263.1">
    <property type="nucleotide sequence ID" value="NZ_FOCZ01000002.1"/>
</dbReference>